<evidence type="ECO:0000256" key="2">
    <source>
        <dbReference type="SAM" id="MobiDB-lite"/>
    </source>
</evidence>
<feature type="region of interest" description="Disordered" evidence="2">
    <location>
        <begin position="1377"/>
        <end position="1414"/>
    </location>
</feature>
<feature type="compositionally biased region" description="Gly residues" evidence="2">
    <location>
        <begin position="1394"/>
        <end position="1406"/>
    </location>
</feature>
<dbReference type="Proteomes" id="UP001165160">
    <property type="component" value="Unassembled WGS sequence"/>
</dbReference>
<reference evidence="4" key="1">
    <citation type="journal article" date="2023" name="Commun. Biol.">
        <title>Genome analysis of Parmales, the sister group of diatoms, reveals the evolutionary specialization of diatoms from phago-mixotrophs to photoautotrophs.</title>
        <authorList>
            <person name="Ban H."/>
            <person name="Sato S."/>
            <person name="Yoshikawa S."/>
            <person name="Yamada K."/>
            <person name="Nakamura Y."/>
            <person name="Ichinomiya M."/>
            <person name="Sato N."/>
            <person name="Blanc-Mathieu R."/>
            <person name="Endo H."/>
            <person name="Kuwata A."/>
            <person name="Ogata H."/>
        </authorList>
    </citation>
    <scope>NUCLEOTIDE SEQUENCE [LARGE SCALE GENOMIC DNA]</scope>
    <source>
        <strain evidence="4">NIES 3699</strain>
    </source>
</reference>
<feature type="coiled-coil region" evidence="1">
    <location>
        <begin position="262"/>
        <end position="312"/>
    </location>
</feature>
<dbReference type="EMBL" id="BRXX01000381">
    <property type="protein sequence ID" value="GMI08444.1"/>
    <property type="molecule type" value="Genomic_DNA"/>
</dbReference>
<keyword evidence="1" id="KW-0175">Coiled coil</keyword>
<proteinExistence type="predicted"/>
<feature type="region of interest" description="Disordered" evidence="2">
    <location>
        <begin position="1331"/>
        <end position="1358"/>
    </location>
</feature>
<organism evidence="3 4">
    <name type="scientific">Triparma verrucosa</name>
    <dbReference type="NCBI Taxonomy" id="1606542"/>
    <lineage>
        <taxon>Eukaryota</taxon>
        <taxon>Sar</taxon>
        <taxon>Stramenopiles</taxon>
        <taxon>Ochrophyta</taxon>
        <taxon>Bolidophyceae</taxon>
        <taxon>Parmales</taxon>
        <taxon>Triparmaceae</taxon>
        <taxon>Triparma</taxon>
    </lineage>
</organism>
<keyword evidence="4" id="KW-1185">Reference proteome</keyword>
<feature type="compositionally biased region" description="Polar residues" evidence="2">
    <location>
        <begin position="85"/>
        <end position="94"/>
    </location>
</feature>
<protein>
    <submittedName>
        <fullName evidence="3">Uncharacterized protein</fullName>
    </submittedName>
</protein>
<sequence>MNFPSERQNDRAAIRARQKAYLASLDAQVSQLNRKKALDDVQDGHFVRNLPATPDEMLNGVLLAPLPPVDPKRGSPRGIGKGLKQLQQANNPNVRNGRLRYGKSYESGVSQVIGGPTDYEGANSLGPELSGEPRNFNKELADYLMGPPQNSNQRDGGNINLNYANGNSMMVNAVSEQLNKFSANQHRTESTIKWLTEQLQRNRTDYAKHTKMLVDQHTKDAESLAALRDRLRLAETEILENRAWRAEFERRKNETIDNSASAAIAELKAREEDAKLRQQSEENRSRRMAEALTELTSRMEDVRQMQSKLEDDVQSRLGTVENSVAQQTDRIVNMVDRESDHVVSQQSVSEANNSNIVDLQNSLKQVITRLANEEDSRRQLERSLIEVQEENRRLIKKETDGLHSQILAEASARREGSTEVDEKNRFLGQIIEEREKANIAMVEERIIRLEKAAEGSDVIRRKQNEEREKEARKFFNDIATTARTETDTMKARHEAMTAQTVEQLRELSHEVVQIQETTRKAEKRIGELTAGSLQGISTAMESGMKQFQQDVKEIREVLSAEITARRNGNEKVLKRVEDVELREESALSELTELLGTQVRRLQDGIDAIPAMIEEAKVEAKAFTTDECEKVKSELYLEIKEIVKRMDDLSQHVEDVRAESKRAREHLEVNLQRMNTQLVDVDTFSKKVELKLSEEVMERESHVQKVNAEMNNALTEERMEREKEDQALGEKVSEVNLNLIEKIEREDTESYNKSKQEIFELGVSCQEARTKLMEQVVQQAKNMDQTNTATLRKEIAASVIVGKSFAEQISQEKTSHLHETIEIVRDGLTKQCNSVKESLELEVDVRTADITAVKETVGEEVKRLGVAIDALKLALDREKEMEEEERNKILQEVVDACHRVEESMGQKLISEGRSIRSLIKASVAAEASERMSEVNDAKQLAEHRLLHEKDALVAADARDKEFVLMKAAEWVDNEKSDRMKVDQSIQNEMDVRSAAVAAKEESREVLRMIGDQIQDVDMLNRHREVVWDIRKLRKFAIEVKTDLGVLKQESETEDKALGGRLDKEAEDRVGGDAALQKELDERMTKEIEDRTEGDRVLREGLDEEMAKRTEEVLRLDGRVDNLWEEKDQLEEDLGKTIEVTAKAVNREVARRLQEDAEVREEELCREGSENAVRYIVDKIAGKMEQDERLDELTKIETRFGLVNDRLKKNVAHAMSIAEDNLRAAKDTIRVENDAEHREMVQLVRDATGEVRGDVANMLGDIENAVKGAEGSVITLDEKTSENFKKQEELIKGAEEKVEEVKEKVKEEVKKEFEEKIKSAEEKVEEAKKELEGSLEKMGEEWGKERKAREEVVKEESEKAAKTLIDAEIKMVSEKIDKMQKESQEIDWGALRKKGGVTGGGGGGGDGGKPPEEEKP</sequence>
<name>A0A9W7CP65_9STRA</name>
<accession>A0A9W7CP65</accession>
<evidence type="ECO:0000313" key="4">
    <source>
        <dbReference type="Proteomes" id="UP001165160"/>
    </source>
</evidence>
<evidence type="ECO:0000313" key="3">
    <source>
        <dbReference type="EMBL" id="GMI08444.1"/>
    </source>
</evidence>
<feature type="coiled-coil region" evidence="1">
    <location>
        <begin position="638"/>
        <end position="676"/>
    </location>
</feature>
<feature type="coiled-coil region" evidence="1">
    <location>
        <begin position="356"/>
        <end position="397"/>
    </location>
</feature>
<feature type="region of interest" description="Disordered" evidence="2">
    <location>
        <begin position="69"/>
        <end position="100"/>
    </location>
</feature>
<gene>
    <name evidence="3" type="ORF">TrVE_jg9224</name>
</gene>
<evidence type="ECO:0000256" key="1">
    <source>
        <dbReference type="SAM" id="Coils"/>
    </source>
</evidence>
<comment type="caution">
    <text evidence="3">The sequence shown here is derived from an EMBL/GenBank/DDBJ whole genome shotgun (WGS) entry which is preliminary data.</text>
</comment>